<dbReference type="GO" id="GO:0003677">
    <property type="term" value="F:DNA binding"/>
    <property type="evidence" value="ECO:0007669"/>
    <property type="project" value="UniProtKB-KW"/>
</dbReference>
<dbReference type="SUPFAM" id="SSF55979">
    <property type="entry name" value="DNA clamp"/>
    <property type="match status" value="3"/>
</dbReference>
<keyword evidence="16" id="KW-1185">Reference proteome</keyword>
<name>A0A1Y6B6S8_9BACT</name>
<evidence type="ECO:0000313" key="16">
    <source>
        <dbReference type="Proteomes" id="UP000192907"/>
    </source>
</evidence>
<keyword evidence="4" id="KW-0963">Cytoplasm</keyword>
<dbReference type="PANTHER" id="PTHR30478">
    <property type="entry name" value="DNA POLYMERASE III SUBUNIT BETA"/>
    <property type="match status" value="1"/>
</dbReference>
<dbReference type="SMART" id="SM00480">
    <property type="entry name" value="POL3Bc"/>
    <property type="match status" value="1"/>
</dbReference>
<dbReference type="InterPro" id="IPR022634">
    <property type="entry name" value="DNA_polIII_beta_N"/>
</dbReference>
<evidence type="ECO:0000313" key="15">
    <source>
        <dbReference type="EMBL" id="SME91253.1"/>
    </source>
</evidence>
<feature type="domain" description="DNA polymerase III beta sliding clamp N-terminal" evidence="12">
    <location>
        <begin position="1"/>
        <end position="103"/>
    </location>
</feature>
<evidence type="ECO:0000259" key="12">
    <source>
        <dbReference type="Pfam" id="PF00712"/>
    </source>
</evidence>
<dbReference type="STRING" id="1513793.SAMN06296036_101438"/>
<comment type="similarity">
    <text evidence="2">Belongs to the beta sliding clamp family.</text>
</comment>
<evidence type="ECO:0000256" key="3">
    <source>
        <dbReference type="ARBA" id="ARBA00021035"/>
    </source>
</evidence>
<dbReference type="InterPro" id="IPR046938">
    <property type="entry name" value="DNA_clamp_sf"/>
</dbReference>
<feature type="domain" description="DNA polymerase III beta sliding clamp central" evidence="13">
    <location>
        <begin position="126"/>
        <end position="245"/>
    </location>
</feature>
<dbReference type="GO" id="GO:0005737">
    <property type="term" value="C:cytoplasm"/>
    <property type="evidence" value="ECO:0007669"/>
    <property type="project" value="UniProtKB-SubCell"/>
</dbReference>
<evidence type="ECO:0000256" key="6">
    <source>
        <dbReference type="ARBA" id="ARBA00022695"/>
    </source>
</evidence>
<dbReference type="OrthoDB" id="5288658at2"/>
<evidence type="ECO:0000256" key="11">
    <source>
        <dbReference type="ARBA" id="ARBA00033276"/>
    </source>
</evidence>
<dbReference type="Pfam" id="PF02768">
    <property type="entry name" value="DNA_pol3_beta_3"/>
    <property type="match status" value="1"/>
</dbReference>
<comment type="subcellular location">
    <subcellularLocation>
        <location evidence="1">Cytoplasm</location>
    </subcellularLocation>
</comment>
<evidence type="ECO:0000256" key="8">
    <source>
        <dbReference type="ARBA" id="ARBA00022932"/>
    </source>
</evidence>
<dbReference type="GO" id="GO:0006271">
    <property type="term" value="P:DNA strand elongation involved in DNA replication"/>
    <property type="evidence" value="ECO:0007669"/>
    <property type="project" value="TreeGrafter"/>
</dbReference>
<evidence type="ECO:0000259" key="13">
    <source>
        <dbReference type="Pfam" id="PF02767"/>
    </source>
</evidence>
<dbReference type="GO" id="GO:0008408">
    <property type="term" value="F:3'-5' exonuclease activity"/>
    <property type="evidence" value="ECO:0007669"/>
    <property type="project" value="InterPro"/>
</dbReference>
<evidence type="ECO:0000256" key="1">
    <source>
        <dbReference type="ARBA" id="ARBA00004496"/>
    </source>
</evidence>
<organism evidence="15 16">
    <name type="scientific">Pseudobacteriovorax antillogorgiicola</name>
    <dbReference type="NCBI Taxonomy" id="1513793"/>
    <lineage>
        <taxon>Bacteria</taxon>
        <taxon>Pseudomonadati</taxon>
        <taxon>Bdellovibrionota</taxon>
        <taxon>Oligoflexia</taxon>
        <taxon>Oligoflexales</taxon>
        <taxon>Pseudobacteriovoracaceae</taxon>
        <taxon>Pseudobacteriovorax</taxon>
    </lineage>
</organism>
<gene>
    <name evidence="15" type="ORF">SAMN06296036_101438</name>
</gene>
<reference evidence="16" key="1">
    <citation type="submission" date="2017-04" db="EMBL/GenBank/DDBJ databases">
        <authorList>
            <person name="Varghese N."/>
            <person name="Submissions S."/>
        </authorList>
    </citation>
    <scope>NUCLEOTIDE SEQUENCE [LARGE SCALE GENOMIC DNA]</scope>
    <source>
        <strain evidence="16">RKEM611</strain>
    </source>
</reference>
<protein>
    <recommendedName>
        <fullName evidence="3">Beta sliding clamp</fullName>
    </recommendedName>
    <alternativeName>
        <fullName evidence="11">Beta-clamp processivity factor</fullName>
    </alternativeName>
    <alternativeName>
        <fullName evidence="10">DNA polymerase III beta sliding clamp subunit</fullName>
    </alternativeName>
</protein>
<dbReference type="CDD" id="cd00140">
    <property type="entry name" value="beta_clamp"/>
    <property type="match status" value="1"/>
</dbReference>
<dbReference type="Pfam" id="PF02767">
    <property type="entry name" value="DNA_pol3_beta_2"/>
    <property type="match status" value="1"/>
</dbReference>
<dbReference type="InterPro" id="IPR022637">
    <property type="entry name" value="DNA_polIII_beta_cen"/>
</dbReference>
<accession>A0A1Y6B6S8</accession>
<dbReference type="GO" id="GO:0003887">
    <property type="term" value="F:DNA-directed DNA polymerase activity"/>
    <property type="evidence" value="ECO:0007669"/>
    <property type="project" value="UniProtKB-KW"/>
</dbReference>
<dbReference type="Pfam" id="PF00712">
    <property type="entry name" value="DNA_pol3_beta"/>
    <property type="match status" value="1"/>
</dbReference>
<evidence type="ECO:0000256" key="5">
    <source>
        <dbReference type="ARBA" id="ARBA00022679"/>
    </source>
</evidence>
<keyword evidence="6" id="KW-0548">Nucleotidyltransferase</keyword>
<keyword evidence="7" id="KW-0235">DNA replication</keyword>
<dbReference type="GO" id="GO:0009360">
    <property type="term" value="C:DNA polymerase III complex"/>
    <property type="evidence" value="ECO:0007669"/>
    <property type="project" value="InterPro"/>
</dbReference>
<dbReference type="EMBL" id="FWZT01000001">
    <property type="protein sequence ID" value="SME91253.1"/>
    <property type="molecule type" value="Genomic_DNA"/>
</dbReference>
<evidence type="ECO:0000256" key="7">
    <source>
        <dbReference type="ARBA" id="ARBA00022705"/>
    </source>
</evidence>
<sequence>MKVSIGKSQLSTATTRSQGAISERSLAQIGLRAEDGRLHVSVADRVLVIYCSMECTVHEDGESFVPARLFADVVRQLPDGPVILELTGSFLTITAGERGEFEMKLPRIDSKVWREPPSINSSNTAELPTEKLSYMIDQVQFCVAHESPRNYGAVGFLHKPEGNRMRLVGTDGYRLSFSEMESELPENFLDSGVCLSKRALNELQRMCGEGFETVKVSISEDKTTLLTEVPDYQIYVRLSAVKYPNYQGVLPKKKLTPISIPRPYFQSVTKRVLLASDKTRALQLCFSDSSLTLKSRTVGSSESQESIALSNYKDGDRELAINGKFLTDVFSTISSDEVTLNFHSEEDPIVLVPNSEPASCQSMHVLVPIRES</sequence>
<evidence type="ECO:0000256" key="2">
    <source>
        <dbReference type="ARBA" id="ARBA00010752"/>
    </source>
</evidence>
<keyword evidence="5" id="KW-0808">Transferase</keyword>
<dbReference type="NCBIfam" id="TIGR00663">
    <property type="entry name" value="dnan"/>
    <property type="match status" value="1"/>
</dbReference>
<dbReference type="Gene3D" id="3.70.10.10">
    <property type="match status" value="1"/>
</dbReference>
<evidence type="ECO:0000256" key="4">
    <source>
        <dbReference type="ARBA" id="ARBA00022490"/>
    </source>
</evidence>
<keyword evidence="9" id="KW-0238">DNA-binding</keyword>
<dbReference type="RefSeq" id="WP_132314447.1">
    <property type="nucleotide sequence ID" value="NZ_FWZT01000001.1"/>
</dbReference>
<dbReference type="PANTHER" id="PTHR30478:SF0">
    <property type="entry name" value="BETA SLIDING CLAMP"/>
    <property type="match status" value="1"/>
</dbReference>
<proteinExistence type="inferred from homology"/>
<evidence type="ECO:0000256" key="10">
    <source>
        <dbReference type="ARBA" id="ARBA00030988"/>
    </source>
</evidence>
<dbReference type="AlphaFoldDB" id="A0A1Y6B6S8"/>
<dbReference type="InterPro" id="IPR022635">
    <property type="entry name" value="DNA_polIII_beta_C"/>
</dbReference>
<evidence type="ECO:0000256" key="9">
    <source>
        <dbReference type="ARBA" id="ARBA00023125"/>
    </source>
</evidence>
<feature type="domain" description="DNA polymerase III beta sliding clamp C-terminal" evidence="14">
    <location>
        <begin position="249"/>
        <end position="358"/>
    </location>
</feature>
<keyword evidence="8" id="KW-0239">DNA-directed DNA polymerase</keyword>
<dbReference type="Proteomes" id="UP000192907">
    <property type="component" value="Unassembled WGS sequence"/>
</dbReference>
<dbReference type="Gene3D" id="3.10.150.10">
    <property type="entry name" value="DNA Polymerase III, subunit A, domain 2"/>
    <property type="match status" value="1"/>
</dbReference>
<dbReference type="InterPro" id="IPR001001">
    <property type="entry name" value="DNA_polIII_beta"/>
</dbReference>
<evidence type="ECO:0000259" key="14">
    <source>
        <dbReference type="Pfam" id="PF02768"/>
    </source>
</evidence>